<evidence type="ECO:0000256" key="4">
    <source>
        <dbReference type="ARBA" id="ARBA00022989"/>
    </source>
</evidence>
<accession>D1C3F5</accession>
<dbReference type="InParanoid" id="D1C3F5"/>
<keyword evidence="4 6" id="KW-1133">Transmembrane helix</keyword>
<dbReference type="AlphaFoldDB" id="D1C3F5"/>
<keyword evidence="3 6" id="KW-0812">Transmembrane</keyword>
<evidence type="ECO:0000313" key="7">
    <source>
        <dbReference type="EMBL" id="ACZ38772.1"/>
    </source>
</evidence>
<evidence type="ECO:0000256" key="1">
    <source>
        <dbReference type="ARBA" id="ARBA00004651"/>
    </source>
</evidence>
<comment type="subcellular location">
    <subcellularLocation>
        <location evidence="1">Cell membrane</location>
        <topology evidence="1">Multi-pass membrane protein</topology>
    </subcellularLocation>
</comment>
<dbReference type="HOGENOM" id="CLU_125825_1_1_0"/>
<evidence type="ECO:0000256" key="2">
    <source>
        <dbReference type="ARBA" id="ARBA00022475"/>
    </source>
</evidence>
<dbReference type="KEGG" id="sti:Sthe_1337"/>
<dbReference type="EMBL" id="CP001823">
    <property type="protein sequence ID" value="ACZ38772.1"/>
    <property type="molecule type" value="Genomic_DNA"/>
</dbReference>
<dbReference type="InterPro" id="IPR007208">
    <property type="entry name" value="MrpF/PhaF-like"/>
</dbReference>
<keyword evidence="2" id="KW-1003">Cell membrane</keyword>
<feature type="transmembrane region" description="Helical" evidence="6">
    <location>
        <begin position="6"/>
        <end position="25"/>
    </location>
</feature>
<protein>
    <submittedName>
        <fullName evidence="7">Multiple resistance and pH regulation protein F</fullName>
    </submittedName>
</protein>
<dbReference type="OrthoDB" id="9799958at2"/>
<evidence type="ECO:0000313" key="8">
    <source>
        <dbReference type="Proteomes" id="UP000002027"/>
    </source>
</evidence>
<keyword evidence="5 6" id="KW-0472">Membrane</keyword>
<evidence type="ECO:0000256" key="6">
    <source>
        <dbReference type="SAM" id="Phobius"/>
    </source>
</evidence>
<proteinExistence type="predicted"/>
<evidence type="ECO:0000256" key="3">
    <source>
        <dbReference type="ARBA" id="ARBA00022692"/>
    </source>
</evidence>
<dbReference type="FunCoup" id="D1C3F5">
    <property type="interactions" value="19"/>
</dbReference>
<reference evidence="8" key="1">
    <citation type="submission" date="2009-11" db="EMBL/GenBank/DDBJ databases">
        <title>The complete chromosome 1 of Sphaerobacter thermophilus DSM 20745.</title>
        <authorList>
            <person name="Lucas S."/>
            <person name="Copeland A."/>
            <person name="Lapidus A."/>
            <person name="Glavina del Rio T."/>
            <person name="Dalin E."/>
            <person name="Tice H."/>
            <person name="Bruce D."/>
            <person name="Goodwin L."/>
            <person name="Pitluck S."/>
            <person name="Kyrpides N."/>
            <person name="Mavromatis K."/>
            <person name="Ivanova N."/>
            <person name="Mikhailova N."/>
            <person name="LaButti K.M."/>
            <person name="Clum A."/>
            <person name="Sun H.I."/>
            <person name="Brettin T."/>
            <person name="Detter J.C."/>
            <person name="Han C."/>
            <person name="Larimer F."/>
            <person name="Land M."/>
            <person name="Hauser L."/>
            <person name="Markowitz V."/>
            <person name="Cheng J.F."/>
            <person name="Hugenholtz P."/>
            <person name="Woyke T."/>
            <person name="Wu D."/>
            <person name="Steenblock K."/>
            <person name="Schneider S."/>
            <person name="Pukall R."/>
            <person name="Goeker M."/>
            <person name="Klenk H.P."/>
            <person name="Eisen J.A."/>
        </authorList>
    </citation>
    <scope>NUCLEOTIDE SEQUENCE [LARGE SCALE GENOMIC DNA]</scope>
    <source>
        <strain evidence="8">ATCC 49802 / DSM 20745 / S 6022</strain>
    </source>
</reference>
<name>D1C3F5_SPHTD</name>
<feature type="transmembrane region" description="Helical" evidence="6">
    <location>
        <begin position="59"/>
        <end position="79"/>
    </location>
</feature>
<dbReference type="Pfam" id="PF04066">
    <property type="entry name" value="MrpF_PhaF"/>
    <property type="match status" value="1"/>
</dbReference>
<keyword evidence="8" id="KW-1185">Reference proteome</keyword>
<dbReference type="GO" id="GO:0015075">
    <property type="term" value="F:monoatomic ion transmembrane transporter activity"/>
    <property type="evidence" value="ECO:0007669"/>
    <property type="project" value="InterPro"/>
</dbReference>
<reference evidence="7 8" key="2">
    <citation type="journal article" date="2010" name="Stand. Genomic Sci.">
        <title>Complete genome sequence of Desulfohalobium retbaense type strain (HR(100)).</title>
        <authorList>
            <person name="Spring S."/>
            <person name="Nolan M."/>
            <person name="Lapidus A."/>
            <person name="Glavina Del Rio T."/>
            <person name="Copeland A."/>
            <person name="Tice H."/>
            <person name="Cheng J.F."/>
            <person name="Lucas S."/>
            <person name="Land M."/>
            <person name="Chen F."/>
            <person name="Bruce D."/>
            <person name="Goodwin L."/>
            <person name="Pitluck S."/>
            <person name="Ivanova N."/>
            <person name="Mavromatis K."/>
            <person name="Mikhailova N."/>
            <person name="Pati A."/>
            <person name="Chen A."/>
            <person name="Palaniappan K."/>
            <person name="Hauser L."/>
            <person name="Chang Y.J."/>
            <person name="Jeffries C.D."/>
            <person name="Munk C."/>
            <person name="Kiss H."/>
            <person name="Chain P."/>
            <person name="Han C."/>
            <person name="Brettin T."/>
            <person name="Detter J.C."/>
            <person name="Schuler E."/>
            <person name="Goker M."/>
            <person name="Rohde M."/>
            <person name="Bristow J."/>
            <person name="Eisen J.A."/>
            <person name="Markowitz V."/>
            <person name="Hugenholtz P."/>
            <person name="Kyrpides N.C."/>
            <person name="Klenk H.P."/>
        </authorList>
    </citation>
    <scope>NUCLEOTIDE SEQUENCE [LARGE SCALE GENOMIC DNA]</scope>
    <source>
        <strain evidence="8">ATCC 49802 / DSM 20745 / S 6022</strain>
    </source>
</reference>
<dbReference type="STRING" id="479434.Sthe_1337"/>
<dbReference type="GO" id="GO:0005886">
    <property type="term" value="C:plasma membrane"/>
    <property type="evidence" value="ECO:0007669"/>
    <property type="project" value="UniProtKB-SubCell"/>
</dbReference>
<dbReference type="RefSeq" id="WP_012871819.1">
    <property type="nucleotide sequence ID" value="NC_013523.1"/>
</dbReference>
<dbReference type="Proteomes" id="UP000002027">
    <property type="component" value="Chromosome 1"/>
</dbReference>
<evidence type="ECO:0000256" key="5">
    <source>
        <dbReference type="ARBA" id="ARBA00023136"/>
    </source>
</evidence>
<organism evidence="7 8">
    <name type="scientific">Sphaerobacter thermophilus (strain ATCC 49802 / DSM 20745 / KCCM 41009 / NCIMB 13125 / S 6022)</name>
    <dbReference type="NCBI Taxonomy" id="479434"/>
    <lineage>
        <taxon>Bacteria</taxon>
        <taxon>Pseudomonadati</taxon>
        <taxon>Thermomicrobiota</taxon>
        <taxon>Thermomicrobia</taxon>
        <taxon>Sphaerobacterales</taxon>
        <taxon>Sphaerobacterineae</taxon>
        <taxon>Sphaerobacteraceae</taxon>
        <taxon>Sphaerobacter</taxon>
    </lineage>
</organism>
<sequence length="88" mass="9436">MHVVVFYIATLWLALLIAVGVALTLRARTILLRVLGLELVTTMLVGLLALFAGGRDSPHYLDAALVLALLSFVGTLAAARFDAEGRIF</sequence>
<feature type="transmembrane region" description="Helical" evidence="6">
    <location>
        <begin position="32"/>
        <end position="53"/>
    </location>
</feature>
<dbReference type="eggNOG" id="COG2212">
    <property type="taxonomic scope" value="Bacteria"/>
</dbReference>
<gene>
    <name evidence="7" type="ordered locus">Sthe_1337</name>
</gene>